<reference evidence="1" key="1">
    <citation type="submission" date="2020-05" db="EMBL/GenBank/DDBJ databases">
        <title>Large-scale comparative analyses of tick genomes elucidate their genetic diversity and vector capacities.</title>
        <authorList>
            <person name="Jia N."/>
            <person name="Wang J."/>
            <person name="Shi W."/>
            <person name="Du L."/>
            <person name="Sun Y."/>
            <person name="Zhan W."/>
            <person name="Jiang J."/>
            <person name="Wang Q."/>
            <person name="Zhang B."/>
            <person name="Ji P."/>
            <person name="Sakyi L.B."/>
            <person name="Cui X."/>
            <person name="Yuan T."/>
            <person name="Jiang B."/>
            <person name="Yang W."/>
            <person name="Lam T.T.-Y."/>
            <person name="Chang Q."/>
            <person name="Ding S."/>
            <person name="Wang X."/>
            <person name="Zhu J."/>
            <person name="Ruan X."/>
            <person name="Zhao L."/>
            <person name="Wei J."/>
            <person name="Que T."/>
            <person name="Du C."/>
            <person name="Cheng J."/>
            <person name="Dai P."/>
            <person name="Han X."/>
            <person name="Huang E."/>
            <person name="Gao Y."/>
            <person name="Liu J."/>
            <person name="Shao H."/>
            <person name="Ye R."/>
            <person name="Li L."/>
            <person name="Wei W."/>
            <person name="Wang X."/>
            <person name="Wang C."/>
            <person name="Yang T."/>
            <person name="Huo Q."/>
            <person name="Li W."/>
            <person name="Guo W."/>
            <person name="Chen H."/>
            <person name="Zhou L."/>
            <person name="Ni X."/>
            <person name="Tian J."/>
            <person name="Zhou Y."/>
            <person name="Sheng Y."/>
            <person name="Liu T."/>
            <person name="Pan Y."/>
            <person name="Xia L."/>
            <person name="Li J."/>
            <person name="Zhao F."/>
            <person name="Cao W."/>
        </authorList>
    </citation>
    <scope>NUCLEOTIDE SEQUENCE</scope>
    <source>
        <strain evidence="1">Hyas-2018</strain>
    </source>
</reference>
<comment type="caution">
    <text evidence="1">The sequence shown here is derived from an EMBL/GenBank/DDBJ whole genome shotgun (WGS) entry which is preliminary data.</text>
</comment>
<proteinExistence type="predicted"/>
<organism evidence="1 2">
    <name type="scientific">Hyalomma asiaticum</name>
    <name type="common">Tick</name>
    <dbReference type="NCBI Taxonomy" id="266040"/>
    <lineage>
        <taxon>Eukaryota</taxon>
        <taxon>Metazoa</taxon>
        <taxon>Ecdysozoa</taxon>
        <taxon>Arthropoda</taxon>
        <taxon>Chelicerata</taxon>
        <taxon>Arachnida</taxon>
        <taxon>Acari</taxon>
        <taxon>Parasitiformes</taxon>
        <taxon>Ixodida</taxon>
        <taxon>Ixodoidea</taxon>
        <taxon>Ixodidae</taxon>
        <taxon>Hyalomminae</taxon>
        <taxon>Hyalomma</taxon>
    </lineage>
</organism>
<keyword evidence="2" id="KW-1185">Reference proteome</keyword>
<protein>
    <submittedName>
        <fullName evidence="1">Uncharacterized protein</fullName>
    </submittedName>
</protein>
<sequence>MPNATALVRQEDCGVESKQRSSTDLGEAARVGRCRMHGIGVVTRSRSRTNADAVEDKERSTRRQHSSEAASGMAERRRKECPPPGFCSSMVPSAIPVVPEAASSPALDHDRFGNGMAHVDFNIRHNEAESRTLVFGTLLAPHVYRPSGWETKLMAHIFSTPLLGPVAASVFQPLLHPLFEPLLHPGSRPVLQPLIQPAIQPTSQPSFQQPFQQSVAQRGCELVTGYNSAPAVATTRQADAQEAPEVLGNHARTPHGNMDAPTDSDSASGRNLGVHLAHSSPISDAEVTSTTGEADVLPSASREGTRESSPAVSTRNGMISAGRHHEDIGSVQGLIGFEQRAREKRLGMRHMS</sequence>
<accession>A0ACB7TCD1</accession>
<evidence type="ECO:0000313" key="1">
    <source>
        <dbReference type="EMBL" id="KAH6944475.1"/>
    </source>
</evidence>
<gene>
    <name evidence="1" type="ORF">HPB50_003349</name>
</gene>
<evidence type="ECO:0000313" key="2">
    <source>
        <dbReference type="Proteomes" id="UP000821845"/>
    </source>
</evidence>
<dbReference type="Proteomes" id="UP000821845">
    <property type="component" value="Chromosome 1"/>
</dbReference>
<dbReference type="EMBL" id="CM023481">
    <property type="protein sequence ID" value="KAH6944475.1"/>
    <property type="molecule type" value="Genomic_DNA"/>
</dbReference>
<name>A0ACB7TCD1_HYAAI</name>